<dbReference type="InterPro" id="IPR006212">
    <property type="entry name" value="Furin_repeat"/>
</dbReference>
<dbReference type="AlphaFoldDB" id="Q23AU2"/>
<dbReference type="HOGENOM" id="CLU_043472_0_0_1"/>
<dbReference type="InterPro" id="IPR052798">
    <property type="entry name" value="Giardia_VSA"/>
</dbReference>
<dbReference type="OrthoDB" id="302832at2759"/>
<evidence type="ECO:0000313" key="3">
    <source>
        <dbReference type="Proteomes" id="UP000009168"/>
    </source>
</evidence>
<sequence length="443" mass="51499">MNQKNYLLIMVLVQFVSQINSYIPIPDVCRDVYSYFDSNGNQCLYCSKNCALCSSNNNCIQCQQDYYLNEQGQCLSDCGTSLLKGLNSFQCYNFSDINCLKYNQQNVCIVCRDGYILNDDGICKNVLCSQFNGIYDNTIQKCSLDGFLLSDYSREQNGLTQDQDSFDFQYSSLRDDLNEQIVEIIVLEILNHKIVIGRTLQYIVFYDYKTMSAINLLDMQAPITQIMADEKQAKLYVQIQHCDQSEYFKDYVLNTLIYIDLASYQQNIIAQYDDIVDQALFTTQYFILSRQKNLIIFSIDDQSIKKIQTANEINNFCFLQTEGIVLFQDSSNNFYLTNPLFTAYNQINSSNRLKPIIIKSILTQSLIFTFQNNEDTFQQELLVYKLQKQVDSSNQIRYNLGDVFFIIFMISNHQFNFLVSFKIVVKRIKNLNNQSVGFNILDF</sequence>
<keyword evidence="3" id="KW-1185">Reference proteome</keyword>
<dbReference type="Gene3D" id="2.10.220.10">
    <property type="entry name" value="Hormone Receptor, Insulin-like Growth Factor Receptor 1, Chain A, domain 2"/>
    <property type="match status" value="1"/>
</dbReference>
<proteinExistence type="predicted"/>
<gene>
    <name evidence="2" type="ORF">TTHERM_00768550</name>
</gene>
<dbReference type="CDD" id="cd00064">
    <property type="entry name" value="FU"/>
    <property type="match status" value="1"/>
</dbReference>
<evidence type="ECO:0008006" key="4">
    <source>
        <dbReference type="Google" id="ProtNLM"/>
    </source>
</evidence>
<evidence type="ECO:0000313" key="2">
    <source>
        <dbReference type="EMBL" id="EAR93600.2"/>
    </source>
</evidence>
<name>Q23AU2_TETTS</name>
<feature type="chain" id="PRO_5004201475" description="Transmembrane protein" evidence="1">
    <location>
        <begin position="22"/>
        <end position="443"/>
    </location>
</feature>
<dbReference type="SUPFAM" id="SSF57184">
    <property type="entry name" value="Growth factor receptor domain"/>
    <property type="match status" value="1"/>
</dbReference>
<dbReference type="RefSeq" id="XP_001013845.2">
    <property type="nucleotide sequence ID" value="XM_001013845.2"/>
</dbReference>
<organism evidence="2 3">
    <name type="scientific">Tetrahymena thermophila (strain SB210)</name>
    <dbReference type="NCBI Taxonomy" id="312017"/>
    <lineage>
        <taxon>Eukaryota</taxon>
        <taxon>Sar</taxon>
        <taxon>Alveolata</taxon>
        <taxon>Ciliophora</taxon>
        <taxon>Intramacronucleata</taxon>
        <taxon>Oligohymenophorea</taxon>
        <taxon>Hymenostomatida</taxon>
        <taxon>Tetrahymenina</taxon>
        <taxon>Tetrahymenidae</taxon>
        <taxon>Tetrahymena</taxon>
    </lineage>
</organism>
<dbReference type="SMART" id="SM00261">
    <property type="entry name" value="FU"/>
    <property type="match status" value="1"/>
</dbReference>
<dbReference type="InParanoid" id="Q23AU2"/>
<dbReference type="PANTHER" id="PTHR23275">
    <property type="entry name" value="CABRIOLET.-RELATED"/>
    <property type="match status" value="1"/>
</dbReference>
<dbReference type="Proteomes" id="UP000009168">
    <property type="component" value="Unassembled WGS sequence"/>
</dbReference>
<accession>Q23AU2</accession>
<dbReference type="GeneID" id="7823089"/>
<dbReference type="PANTHER" id="PTHR23275:SF101">
    <property type="entry name" value="PROTEIN CONVERTASE SUBTILISIN_KEXINTYPE 5, PUTATIVE-RELATED"/>
    <property type="match status" value="1"/>
</dbReference>
<dbReference type="InterPro" id="IPR009030">
    <property type="entry name" value="Growth_fac_rcpt_cys_sf"/>
</dbReference>
<feature type="signal peptide" evidence="1">
    <location>
        <begin position="1"/>
        <end position="21"/>
    </location>
</feature>
<evidence type="ECO:0000256" key="1">
    <source>
        <dbReference type="SAM" id="SignalP"/>
    </source>
</evidence>
<protein>
    <recommendedName>
        <fullName evidence="4">Transmembrane protein</fullName>
    </recommendedName>
</protein>
<dbReference type="KEGG" id="tet:TTHERM_00768550"/>
<dbReference type="EMBL" id="GG662723">
    <property type="protein sequence ID" value="EAR93600.2"/>
    <property type="molecule type" value="Genomic_DNA"/>
</dbReference>
<keyword evidence="1" id="KW-0732">Signal</keyword>
<reference evidence="3" key="1">
    <citation type="journal article" date="2006" name="PLoS Biol.">
        <title>Macronuclear genome sequence of the ciliate Tetrahymena thermophila, a model eukaryote.</title>
        <authorList>
            <person name="Eisen J.A."/>
            <person name="Coyne R.S."/>
            <person name="Wu M."/>
            <person name="Wu D."/>
            <person name="Thiagarajan M."/>
            <person name="Wortman J.R."/>
            <person name="Badger J.H."/>
            <person name="Ren Q."/>
            <person name="Amedeo P."/>
            <person name="Jones K.M."/>
            <person name="Tallon L.J."/>
            <person name="Delcher A.L."/>
            <person name="Salzberg S.L."/>
            <person name="Silva J.C."/>
            <person name="Haas B.J."/>
            <person name="Majoros W.H."/>
            <person name="Farzad M."/>
            <person name="Carlton J.M."/>
            <person name="Smith R.K. Jr."/>
            <person name="Garg J."/>
            <person name="Pearlman R.E."/>
            <person name="Karrer K.M."/>
            <person name="Sun L."/>
            <person name="Manning G."/>
            <person name="Elde N.C."/>
            <person name="Turkewitz A.P."/>
            <person name="Asai D.J."/>
            <person name="Wilkes D.E."/>
            <person name="Wang Y."/>
            <person name="Cai H."/>
            <person name="Collins K."/>
            <person name="Stewart B.A."/>
            <person name="Lee S.R."/>
            <person name="Wilamowska K."/>
            <person name="Weinberg Z."/>
            <person name="Ruzzo W.L."/>
            <person name="Wloga D."/>
            <person name="Gaertig J."/>
            <person name="Frankel J."/>
            <person name="Tsao C.-C."/>
            <person name="Gorovsky M.A."/>
            <person name="Keeling P.J."/>
            <person name="Waller R.F."/>
            <person name="Patron N.J."/>
            <person name="Cherry J.M."/>
            <person name="Stover N.A."/>
            <person name="Krieger C.J."/>
            <person name="del Toro C."/>
            <person name="Ryder H.F."/>
            <person name="Williamson S.C."/>
            <person name="Barbeau R.A."/>
            <person name="Hamilton E.P."/>
            <person name="Orias E."/>
        </authorList>
    </citation>
    <scope>NUCLEOTIDE SEQUENCE [LARGE SCALE GENOMIC DNA]</scope>
    <source>
        <strain evidence="3">SB210</strain>
    </source>
</reference>